<dbReference type="InterPro" id="IPR001683">
    <property type="entry name" value="PX_dom"/>
</dbReference>
<sequence length="388" mass="45204">MVERGTALLRKMEINVAEAEKRTGKNTVNMQETYTVYLIETRSFSGGTPATPDTLWRRYSEFELLRMYLLVTYPYIIVPPLPEKRAEFVWHKLSADNLDPDFVERRRVGLENFLLRVASHPVLSNDKIFFLFLTEVSVDSRLKSLSAMFRVKNPDKRFTALKQYSDELNTVISQLLRVRARVADRLYGVYKVHGNYGRVFSEWSAIEKEMGDGLQSAGHHMDTYAASIDDILEEEEHYADQLKEYLFYTDAVRSVCRKHELIQYELEMAVQDLAHKKQQKEELATGTVRVFSLKGMTSKLFGQESQEQRESRLAALDQSIQEGEETVMEKNTECKEFVRTAWEDIERFKEQKDKDLREALISYAIMQISMCKKGIQVWSNAKECFNKM</sequence>
<feature type="domain" description="PX" evidence="3">
    <location>
        <begin position="15"/>
        <end position="140"/>
    </location>
</feature>
<dbReference type="GO" id="GO:0031901">
    <property type="term" value="C:early endosome membrane"/>
    <property type="evidence" value="ECO:0007669"/>
    <property type="project" value="TreeGrafter"/>
</dbReference>
<dbReference type="SMART" id="SM00312">
    <property type="entry name" value="PX"/>
    <property type="match status" value="1"/>
</dbReference>
<reference evidence="4" key="1">
    <citation type="submission" date="2025-08" db="UniProtKB">
        <authorList>
            <consortium name="Ensembl"/>
        </authorList>
    </citation>
    <scope>IDENTIFICATION</scope>
</reference>
<name>A0A8C4F326_DICLA</name>
<dbReference type="Gene3D" id="3.30.1520.10">
    <property type="entry name" value="Phox-like domain"/>
    <property type="match status" value="1"/>
</dbReference>
<accession>A0A8C4F326</accession>
<dbReference type="GeneTree" id="ENSGT00930000151029"/>
<evidence type="ECO:0000256" key="2">
    <source>
        <dbReference type="ARBA" id="ARBA00022927"/>
    </source>
</evidence>
<evidence type="ECO:0000259" key="3">
    <source>
        <dbReference type="PROSITE" id="PS50195"/>
    </source>
</evidence>
<reference evidence="4" key="2">
    <citation type="submission" date="2025-09" db="UniProtKB">
        <authorList>
            <consortium name="Ensembl"/>
        </authorList>
    </citation>
    <scope>IDENTIFICATION</scope>
</reference>
<protein>
    <recommendedName>
        <fullName evidence="3">PX domain-containing protein</fullName>
    </recommendedName>
</protein>
<comment type="similarity">
    <text evidence="1">Belongs to the sorting nexin family.</text>
</comment>
<evidence type="ECO:0000256" key="1">
    <source>
        <dbReference type="ARBA" id="ARBA00010883"/>
    </source>
</evidence>
<keyword evidence="5" id="KW-1185">Reference proteome</keyword>
<dbReference type="Pfam" id="PF00787">
    <property type="entry name" value="PX"/>
    <property type="match status" value="1"/>
</dbReference>
<gene>
    <name evidence="4" type="primary">snx4</name>
</gene>
<dbReference type="CDD" id="cd06864">
    <property type="entry name" value="PX_SNX4"/>
    <property type="match status" value="1"/>
</dbReference>
<keyword evidence="2" id="KW-0813">Transport</keyword>
<dbReference type="GO" id="GO:0031201">
    <property type="term" value="C:SNARE complex"/>
    <property type="evidence" value="ECO:0007669"/>
    <property type="project" value="TreeGrafter"/>
</dbReference>
<dbReference type="GO" id="GO:0032266">
    <property type="term" value="F:phosphatidylinositol-3-phosphate binding"/>
    <property type="evidence" value="ECO:0007669"/>
    <property type="project" value="TreeGrafter"/>
</dbReference>
<dbReference type="InterPro" id="IPR027267">
    <property type="entry name" value="AH/BAR_dom_sf"/>
</dbReference>
<keyword evidence="2" id="KW-0653">Protein transport</keyword>
<dbReference type="PANTHER" id="PTHR46596">
    <property type="entry name" value="SORTING NEXIN-4"/>
    <property type="match status" value="1"/>
</dbReference>
<dbReference type="InterPro" id="IPR034902">
    <property type="entry name" value="PX_SNX4"/>
</dbReference>
<evidence type="ECO:0000313" key="5">
    <source>
        <dbReference type="Proteomes" id="UP000694389"/>
    </source>
</evidence>
<dbReference type="Ensembl" id="ENSDLAT00005027160.2">
    <property type="protein sequence ID" value="ENSDLAP00005025426.1"/>
    <property type="gene ID" value="ENSDLAG00005011314.2"/>
</dbReference>
<proteinExistence type="inferred from homology"/>
<dbReference type="InterPro" id="IPR037430">
    <property type="entry name" value="SNX4_BAR"/>
</dbReference>
<dbReference type="AlphaFoldDB" id="A0A8C4F326"/>
<dbReference type="GO" id="GO:0005886">
    <property type="term" value="C:plasma membrane"/>
    <property type="evidence" value="ECO:0007669"/>
    <property type="project" value="TreeGrafter"/>
</dbReference>
<dbReference type="Gene3D" id="1.20.1270.60">
    <property type="entry name" value="Arfaptin homology (AH) domain/BAR domain"/>
    <property type="match status" value="1"/>
</dbReference>
<dbReference type="PANTHER" id="PTHR46596:SF1">
    <property type="entry name" value="SORTING NEXIN-4"/>
    <property type="match status" value="1"/>
</dbReference>
<dbReference type="InterPro" id="IPR036871">
    <property type="entry name" value="PX_dom_sf"/>
</dbReference>
<dbReference type="CDD" id="cd07622">
    <property type="entry name" value="BAR_SNX4"/>
    <property type="match status" value="1"/>
</dbReference>
<dbReference type="GO" id="GO:2000786">
    <property type="term" value="P:positive regulation of autophagosome assembly"/>
    <property type="evidence" value="ECO:0007669"/>
    <property type="project" value="TreeGrafter"/>
</dbReference>
<dbReference type="InterPro" id="IPR034783">
    <property type="entry name" value="SNX4"/>
</dbReference>
<evidence type="ECO:0000313" key="4">
    <source>
        <dbReference type="Ensembl" id="ENSDLAP00005025426.1"/>
    </source>
</evidence>
<dbReference type="SUPFAM" id="SSF64268">
    <property type="entry name" value="PX domain"/>
    <property type="match status" value="1"/>
</dbReference>
<organism evidence="4 5">
    <name type="scientific">Dicentrarchus labrax</name>
    <name type="common">European seabass</name>
    <name type="synonym">Morone labrax</name>
    <dbReference type="NCBI Taxonomy" id="13489"/>
    <lineage>
        <taxon>Eukaryota</taxon>
        <taxon>Metazoa</taxon>
        <taxon>Chordata</taxon>
        <taxon>Craniata</taxon>
        <taxon>Vertebrata</taxon>
        <taxon>Euteleostomi</taxon>
        <taxon>Actinopterygii</taxon>
        <taxon>Neopterygii</taxon>
        <taxon>Teleostei</taxon>
        <taxon>Neoteleostei</taxon>
        <taxon>Acanthomorphata</taxon>
        <taxon>Eupercaria</taxon>
        <taxon>Moronidae</taxon>
        <taxon>Dicentrarchus</taxon>
    </lineage>
</organism>
<dbReference type="Proteomes" id="UP000694389">
    <property type="component" value="Unassembled WGS sequence"/>
</dbReference>
<dbReference type="PROSITE" id="PS50195">
    <property type="entry name" value="PX"/>
    <property type="match status" value="1"/>
</dbReference>
<dbReference type="GO" id="GO:0015031">
    <property type="term" value="P:protein transport"/>
    <property type="evidence" value="ECO:0007669"/>
    <property type="project" value="UniProtKB-KW"/>
</dbReference>